<reference evidence="3 4" key="1">
    <citation type="journal article" date="2020" name="Microorganisms">
        <title>Osmotic Adaptation and Compatible Solute Biosynthesis of Phototrophic Bacteria as Revealed from Genome Analyses.</title>
        <authorList>
            <person name="Imhoff J.F."/>
            <person name="Rahn T."/>
            <person name="Kunzel S."/>
            <person name="Keller A."/>
            <person name="Neulinger S.C."/>
        </authorList>
    </citation>
    <scope>NUCLEOTIDE SEQUENCE [LARGE SCALE GENOMIC DNA]</scope>
    <source>
        <strain evidence="3 4">DSM 9895</strain>
    </source>
</reference>
<protein>
    <recommendedName>
        <fullName evidence="2">NmrA-like domain-containing protein</fullName>
    </recommendedName>
</protein>
<sequence>MADSDTTTGAKKQQSKTGQPSRKPVLVFGAGGYIGRHLVPALLAEGEKVRAAGRRLAPLQAEGWQGVELVQADAHDPDTLPKALNGVSVAYFLVHSMADGADLPERERRAAAAFAHAAEKAGVERIVYLGGLAPRDAASTHLASRVATGAELRRGQVPVSELRAPVIVGPGSVAFEVMRDLAAYLPVMVTPKWVRAQSPPIALDDLLGDLVALPRRTPADNTIYETGGPEQLSYERMLRIIARELGRPEPIIIPVPFMSPELSSYWLAFVSATPSDVARALIGGLKHDLSADDARLRQRIPRDPMPFDEATRRAFEREKQFTAHDRWREGAFNLRGERHDIGYYAKKMARSATTGVDAETLWRTLSDMGTREAGYFFLSSLWELRKGVDRLLGGKPAGRRRPGRDPEPGERFDMWEVLAVDRPRRLTLKIRAVVPGRGGLEFEIDKTSDGHSRLTATMYWHPAGAPGLLYWYKLGPPHALLLQGMVARICQRAEASAESSRPPAHPGLRPSPSR</sequence>
<dbReference type="SUPFAM" id="SSF55961">
    <property type="entry name" value="Bet v1-like"/>
    <property type="match status" value="1"/>
</dbReference>
<dbReference type="InterPro" id="IPR021295">
    <property type="entry name" value="DUF2867"/>
</dbReference>
<dbReference type="Pfam" id="PF05368">
    <property type="entry name" value="NmrA"/>
    <property type="match status" value="1"/>
</dbReference>
<dbReference type="InterPro" id="IPR051604">
    <property type="entry name" value="Ergot_Alk_Oxidoreductase"/>
</dbReference>
<feature type="compositionally biased region" description="Polar residues" evidence="1">
    <location>
        <begin position="1"/>
        <end position="20"/>
    </location>
</feature>
<evidence type="ECO:0000313" key="4">
    <source>
        <dbReference type="Proteomes" id="UP001296873"/>
    </source>
</evidence>
<evidence type="ECO:0000259" key="2">
    <source>
        <dbReference type="Pfam" id="PF05368"/>
    </source>
</evidence>
<dbReference type="SUPFAM" id="SSF51735">
    <property type="entry name" value="NAD(P)-binding Rossmann-fold domains"/>
    <property type="match status" value="1"/>
</dbReference>
<dbReference type="RefSeq" id="WP_200341384.1">
    <property type="nucleotide sequence ID" value="NZ_NRRL01000037.1"/>
</dbReference>
<feature type="domain" description="NmrA-like" evidence="2">
    <location>
        <begin position="23"/>
        <end position="129"/>
    </location>
</feature>
<name>A0ABS1DFP0_9PROT</name>
<evidence type="ECO:0000313" key="3">
    <source>
        <dbReference type="EMBL" id="MBK1669058.1"/>
    </source>
</evidence>
<comment type="caution">
    <text evidence="3">The sequence shown here is derived from an EMBL/GenBank/DDBJ whole genome shotgun (WGS) entry which is preliminary data.</text>
</comment>
<dbReference type="Gene3D" id="3.40.50.720">
    <property type="entry name" value="NAD(P)-binding Rossmann-like Domain"/>
    <property type="match status" value="1"/>
</dbReference>
<keyword evidence="4" id="KW-1185">Reference proteome</keyword>
<dbReference type="InterPro" id="IPR036291">
    <property type="entry name" value="NAD(P)-bd_dom_sf"/>
</dbReference>
<evidence type="ECO:0000256" key="1">
    <source>
        <dbReference type="SAM" id="MobiDB-lite"/>
    </source>
</evidence>
<proteinExistence type="predicted"/>
<dbReference type="Proteomes" id="UP001296873">
    <property type="component" value="Unassembled WGS sequence"/>
</dbReference>
<dbReference type="Pfam" id="PF11066">
    <property type="entry name" value="DUF2867"/>
    <property type="match status" value="1"/>
</dbReference>
<gene>
    <name evidence="3" type="ORF">CKO28_13550</name>
</gene>
<dbReference type="InterPro" id="IPR008030">
    <property type="entry name" value="NmrA-like"/>
</dbReference>
<dbReference type="EMBL" id="NRRL01000037">
    <property type="protein sequence ID" value="MBK1669058.1"/>
    <property type="molecule type" value="Genomic_DNA"/>
</dbReference>
<feature type="region of interest" description="Disordered" evidence="1">
    <location>
        <begin position="1"/>
        <end position="23"/>
    </location>
</feature>
<organism evidence="3 4">
    <name type="scientific">Rhodovibrio sodomensis</name>
    <dbReference type="NCBI Taxonomy" id="1088"/>
    <lineage>
        <taxon>Bacteria</taxon>
        <taxon>Pseudomonadati</taxon>
        <taxon>Pseudomonadota</taxon>
        <taxon>Alphaproteobacteria</taxon>
        <taxon>Rhodospirillales</taxon>
        <taxon>Rhodovibrionaceae</taxon>
        <taxon>Rhodovibrio</taxon>
    </lineage>
</organism>
<dbReference type="PANTHER" id="PTHR43162:SF1">
    <property type="entry name" value="PRESTALK A DIFFERENTIATION PROTEIN A"/>
    <property type="match status" value="1"/>
</dbReference>
<feature type="region of interest" description="Disordered" evidence="1">
    <location>
        <begin position="494"/>
        <end position="514"/>
    </location>
</feature>
<accession>A0ABS1DFP0</accession>
<dbReference type="PANTHER" id="PTHR43162">
    <property type="match status" value="1"/>
</dbReference>